<dbReference type="EMBL" id="VOSK01000003">
    <property type="protein sequence ID" value="MPR24092.1"/>
    <property type="molecule type" value="Genomic_DNA"/>
</dbReference>
<protein>
    <submittedName>
        <fullName evidence="1">Uncharacterized protein</fullName>
    </submittedName>
</protein>
<accession>A0A5N7MAZ0</accession>
<evidence type="ECO:0000313" key="2">
    <source>
        <dbReference type="Proteomes" id="UP000403266"/>
    </source>
</evidence>
<organism evidence="1 2">
    <name type="scientific">Microvirga tunisiensis</name>
    <dbReference type="NCBI Taxonomy" id="2108360"/>
    <lineage>
        <taxon>Bacteria</taxon>
        <taxon>Pseudomonadati</taxon>
        <taxon>Pseudomonadota</taxon>
        <taxon>Alphaproteobacteria</taxon>
        <taxon>Hyphomicrobiales</taxon>
        <taxon>Methylobacteriaceae</taxon>
        <taxon>Microvirga</taxon>
    </lineage>
</organism>
<comment type="caution">
    <text evidence="1">The sequence shown here is derived from an EMBL/GenBank/DDBJ whole genome shotgun (WGS) entry which is preliminary data.</text>
</comment>
<name>A0A5N7MAZ0_9HYPH</name>
<sequence>MAYPAYKSSLPKTRTAVEEIAFTRACLMLGEAQAQVSEEAQDAEWHGFLLEAGQIAAALALAGFQITREAAPSRLVQGPGRHPNLHVVSL</sequence>
<proteinExistence type="predicted"/>
<evidence type="ECO:0000313" key="1">
    <source>
        <dbReference type="EMBL" id="MPR24092.1"/>
    </source>
</evidence>
<reference evidence="1 2" key="1">
    <citation type="journal article" date="2019" name="Syst. Appl. Microbiol.">
        <title>Microvirga tunisiensis sp. nov., a root nodule symbiotic bacterium isolated from Lupinus micranthus and L. luteus grown in Northern Tunisia.</title>
        <authorList>
            <person name="Msaddak A."/>
            <person name="Rejili M."/>
            <person name="Duran D."/>
            <person name="Mars M."/>
            <person name="Palacios J.M."/>
            <person name="Ruiz-Argueso T."/>
            <person name="Rey L."/>
            <person name="Imperial J."/>
        </authorList>
    </citation>
    <scope>NUCLEOTIDE SEQUENCE [LARGE SCALE GENOMIC DNA]</scope>
    <source>
        <strain evidence="1 2">Lmie10</strain>
    </source>
</reference>
<keyword evidence="2" id="KW-1185">Reference proteome</keyword>
<gene>
    <name evidence="1" type="ORF">FS320_02345</name>
</gene>
<dbReference type="OrthoDB" id="9919739at2"/>
<dbReference type="AlphaFoldDB" id="A0A5N7MAZ0"/>
<dbReference type="RefSeq" id="WP_152709002.1">
    <property type="nucleotide sequence ID" value="NZ_VOSJ01000007.1"/>
</dbReference>
<dbReference type="Proteomes" id="UP000403266">
    <property type="component" value="Unassembled WGS sequence"/>
</dbReference>